<gene>
    <name evidence="3" type="ORF">F7R25_12990</name>
</gene>
<accession>A0A6L3MYB9</accession>
<feature type="domain" description="DUF4015" evidence="2">
    <location>
        <begin position="117"/>
        <end position="429"/>
    </location>
</feature>
<dbReference type="InterPro" id="IPR025275">
    <property type="entry name" value="DUF4015"/>
</dbReference>
<reference evidence="3 4" key="1">
    <citation type="submission" date="2019-09" db="EMBL/GenBank/DDBJ databases">
        <title>Draft genome sequences of 48 bacterial type strains from the CCUG.</title>
        <authorList>
            <person name="Tunovic T."/>
            <person name="Pineiro-Iglesias B."/>
            <person name="Unosson C."/>
            <person name="Inganas E."/>
            <person name="Ohlen M."/>
            <person name="Cardew S."/>
            <person name="Jensie-Markopoulos S."/>
            <person name="Salva-Serra F."/>
            <person name="Jaen-Luchoro D."/>
            <person name="Karlsson R."/>
            <person name="Svensson-Stadler L."/>
            <person name="Chun J."/>
            <person name="Moore E."/>
        </authorList>
    </citation>
    <scope>NUCLEOTIDE SEQUENCE [LARGE SCALE GENOMIC DNA]</scope>
    <source>
        <strain evidence="3 4">CCUG 65686</strain>
    </source>
</reference>
<sequence>MHARFAAWAACCVQPGAAVAKRGFLWLLLLFAALTTQAATVTVTVVDAASGRPLAGATGYASGATLIANADGIFTVPTDGAGTQVSVKMPGYAREAVTLDGQGAARAIRMSALRPKAVYLSAYGVADRTLRDAALALQGKTAINALVIDVKGDSGATRYRSLAREIAGAAEPAPGGERRAAELPELVGLFHARGLYLIARIVVFKDDPLVRAHPEWAVRTAANEIWLDREHQRWIDPTVRAAWEHNYDVAEEAARMGFDEIQFDYLRFPDANGLRFREPNTEPNRVAAITGFLAGARERLRPYNVYLAADIFGYVCWNFNDTAIGQRIETFGRYVDYISPMLYPSGFTWGLPGCRKPTDKPGEIVSRSLREAMRRTGLGGVRFRPWLQAFRDYAFDHRVFDADEIRAQVEAADAAGTNGWMLWNPRNRYDPDALPR</sequence>
<name>A0A6L3MYB9_9BURK</name>
<evidence type="ECO:0000313" key="3">
    <source>
        <dbReference type="EMBL" id="KAB0638093.1"/>
    </source>
</evidence>
<comment type="caution">
    <text evidence="3">The sequence shown here is derived from an EMBL/GenBank/DDBJ whole genome shotgun (WGS) entry which is preliminary data.</text>
</comment>
<protein>
    <submittedName>
        <fullName evidence="3">GTP-binding protein</fullName>
    </submittedName>
</protein>
<keyword evidence="1" id="KW-0732">Signal</keyword>
<feature type="signal peptide" evidence="1">
    <location>
        <begin position="1"/>
        <end position="38"/>
    </location>
</feature>
<dbReference type="EMBL" id="VZOK01000016">
    <property type="protein sequence ID" value="KAB0638093.1"/>
    <property type="molecule type" value="Genomic_DNA"/>
</dbReference>
<proteinExistence type="predicted"/>
<dbReference type="Proteomes" id="UP000473470">
    <property type="component" value="Unassembled WGS sequence"/>
</dbReference>
<feature type="chain" id="PRO_5026912200" evidence="1">
    <location>
        <begin position="39"/>
        <end position="436"/>
    </location>
</feature>
<evidence type="ECO:0000313" key="4">
    <source>
        <dbReference type="Proteomes" id="UP000473470"/>
    </source>
</evidence>
<dbReference type="RefSeq" id="WP_150998825.1">
    <property type="nucleotide sequence ID" value="NZ_CABVPM010000013.1"/>
</dbReference>
<dbReference type="InterPro" id="IPR017853">
    <property type="entry name" value="GH"/>
</dbReference>
<dbReference type="AlphaFoldDB" id="A0A6L3MYB9"/>
<dbReference type="SUPFAM" id="SSF51445">
    <property type="entry name" value="(Trans)glycosidases"/>
    <property type="match status" value="1"/>
</dbReference>
<evidence type="ECO:0000256" key="1">
    <source>
        <dbReference type="SAM" id="SignalP"/>
    </source>
</evidence>
<dbReference type="InterPro" id="IPR013785">
    <property type="entry name" value="Aldolase_TIM"/>
</dbReference>
<organism evidence="3 4">
    <name type="scientific">Burkholderia stagnalis</name>
    <dbReference type="NCBI Taxonomy" id="1503054"/>
    <lineage>
        <taxon>Bacteria</taxon>
        <taxon>Pseudomonadati</taxon>
        <taxon>Pseudomonadota</taxon>
        <taxon>Betaproteobacteria</taxon>
        <taxon>Burkholderiales</taxon>
        <taxon>Burkholderiaceae</taxon>
        <taxon>Burkholderia</taxon>
        <taxon>Burkholderia cepacia complex</taxon>
    </lineage>
</organism>
<dbReference type="Gene3D" id="3.20.20.70">
    <property type="entry name" value="Aldolase class I"/>
    <property type="match status" value="1"/>
</dbReference>
<dbReference type="Pfam" id="PF13200">
    <property type="entry name" value="DUF4015"/>
    <property type="match status" value="1"/>
</dbReference>
<evidence type="ECO:0000259" key="2">
    <source>
        <dbReference type="Pfam" id="PF13200"/>
    </source>
</evidence>